<dbReference type="Proteomes" id="UP001082899">
    <property type="component" value="Unassembled WGS sequence"/>
</dbReference>
<dbReference type="SUPFAM" id="SSF53474">
    <property type="entry name" value="alpha/beta-Hydrolases"/>
    <property type="match status" value="1"/>
</dbReference>
<keyword evidence="2" id="KW-1185">Reference proteome</keyword>
<dbReference type="PANTHER" id="PTHR35602">
    <property type="entry name" value="ESTERASE YQIA-RELATED"/>
    <property type="match status" value="1"/>
</dbReference>
<comment type="caution">
    <text evidence="1">The sequence shown here is derived from an EMBL/GenBank/DDBJ whole genome shotgun (WGS) entry which is preliminary data.</text>
</comment>
<sequence length="205" mass="22155">MILYLHGFRSSPHSFKARRLAGRLALLERANDWRCPQLPVSPYEAIRLAQSIIGATPPASLSLIGSSLGGFYATWLAERYGCRAVLLNPATAPDETLDAFLGEQTLWHGGGSIIVERRHLDELRALRVPAITLPQRYYLVAATGDQVLDYRNMLRKYPDVATTLIDGSNHGISDFDAYLDGVLAFCGVAGEGAADDGALNDGAGP</sequence>
<proteinExistence type="predicted"/>
<name>A0ABT3ZQR2_9BURK</name>
<dbReference type="PANTHER" id="PTHR35602:SF3">
    <property type="entry name" value="ESTERASE YQIA"/>
    <property type="match status" value="1"/>
</dbReference>
<organism evidence="1 2">
    <name type="scientific">Robbsia betulipollinis</name>
    <dbReference type="NCBI Taxonomy" id="2981849"/>
    <lineage>
        <taxon>Bacteria</taxon>
        <taxon>Pseudomonadati</taxon>
        <taxon>Pseudomonadota</taxon>
        <taxon>Betaproteobacteria</taxon>
        <taxon>Burkholderiales</taxon>
        <taxon>Burkholderiaceae</taxon>
        <taxon>Robbsia</taxon>
    </lineage>
</organism>
<dbReference type="InterPro" id="IPR008886">
    <property type="entry name" value="UPF0227/Esterase_YqiA"/>
</dbReference>
<dbReference type="Gene3D" id="3.40.50.1820">
    <property type="entry name" value="alpha/beta hydrolase"/>
    <property type="match status" value="1"/>
</dbReference>
<gene>
    <name evidence="1" type="ORF">OVY01_17110</name>
</gene>
<evidence type="ECO:0000313" key="1">
    <source>
        <dbReference type="EMBL" id="MCY0388896.1"/>
    </source>
</evidence>
<dbReference type="Pfam" id="PF05728">
    <property type="entry name" value="UPF0227"/>
    <property type="match status" value="1"/>
</dbReference>
<dbReference type="InterPro" id="IPR029058">
    <property type="entry name" value="AB_hydrolase_fold"/>
</dbReference>
<accession>A0ABT3ZQR2</accession>
<protein>
    <submittedName>
        <fullName evidence="1">Esterase</fullName>
    </submittedName>
</protein>
<reference evidence="1" key="1">
    <citation type="submission" date="2022-11" db="EMBL/GenBank/DDBJ databases">
        <title>Robbsia betulipollinis sp. nov., isolated from pollen of birch (Betula pendula).</title>
        <authorList>
            <person name="Shi H."/>
            <person name="Ambika Manirajan B."/>
            <person name="Ratering S."/>
            <person name="Geissler-Plaum R."/>
            <person name="Schnell S."/>
        </authorList>
    </citation>
    <scope>NUCLEOTIDE SEQUENCE</scope>
    <source>
        <strain evidence="1">Bb-Pol-6</strain>
    </source>
</reference>
<dbReference type="EMBL" id="JAPMXC010000006">
    <property type="protein sequence ID" value="MCY0388896.1"/>
    <property type="molecule type" value="Genomic_DNA"/>
</dbReference>
<evidence type="ECO:0000313" key="2">
    <source>
        <dbReference type="Proteomes" id="UP001082899"/>
    </source>
</evidence>
<dbReference type="RefSeq" id="WP_267848772.1">
    <property type="nucleotide sequence ID" value="NZ_JAPMXC010000006.1"/>
</dbReference>